<proteinExistence type="predicted"/>
<dbReference type="Gene3D" id="1.20.1440.60">
    <property type="entry name" value="23S rRNA-intervening sequence"/>
    <property type="match status" value="1"/>
</dbReference>
<organism evidence="1">
    <name type="scientific">hydrocarbon metagenome</name>
    <dbReference type="NCBI Taxonomy" id="938273"/>
    <lineage>
        <taxon>unclassified sequences</taxon>
        <taxon>metagenomes</taxon>
        <taxon>ecological metagenomes</taxon>
    </lineage>
</organism>
<dbReference type="SUPFAM" id="SSF158446">
    <property type="entry name" value="IVS-encoded protein-like"/>
    <property type="match status" value="1"/>
</dbReference>
<protein>
    <recommendedName>
        <fullName evidence="2">Four helix bundle protein</fullName>
    </recommendedName>
</protein>
<dbReference type="EMBL" id="LNQE01000797">
    <property type="protein sequence ID" value="KUG24929.1"/>
    <property type="molecule type" value="Genomic_DNA"/>
</dbReference>
<gene>
    <name evidence="1" type="ORF">ASZ90_005256</name>
</gene>
<name>A0A0W8FVR8_9ZZZZ</name>
<evidence type="ECO:0000313" key="1">
    <source>
        <dbReference type="EMBL" id="KUG24929.1"/>
    </source>
</evidence>
<dbReference type="NCBIfam" id="TIGR02436">
    <property type="entry name" value="four helix bundle protein"/>
    <property type="match status" value="1"/>
</dbReference>
<dbReference type="PIRSF" id="PIRSF035652">
    <property type="entry name" value="CHP02436"/>
    <property type="match status" value="1"/>
</dbReference>
<dbReference type="AlphaFoldDB" id="A0A0W8FVR8"/>
<accession>A0A0W8FVR8</accession>
<dbReference type="PANTHER" id="PTHR38471">
    <property type="entry name" value="FOUR HELIX BUNDLE PROTEIN"/>
    <property type="match status" value="1"/>
</dbReference>
<dbReference type="Pfam" id="PF05635">
    <property type="entry name" value="23S_rRNA_IVP"/>
    <property type="match status" value="1"/>
</dbReference>
<sequence>MKNELSDRLLKLAVEIIIYLRTIKNSEESKIIKYQLIKSATSSGANYEEAQGAPSKTDFSNKVRIALKEMRESNYWLKVIKEAKIDNQPILEKLLNESEELKRILGKIASKTRKGS</sequence>
<comment type="caution">
    <text evidence="1">The sequence shown here is derived from an EMBL/GenBank/DDBJ whole genome shotgun (WGS) entry which is preliminary data.</text>
</comment>
<reference evidence="1" key="1">
    <citation type="journal article" date="2015" name="Proc. Natl. Acad. Sci. U.S.A.">
        <title>Networks of energetic and metabolic interactions define dynamics in microbial communities.</title>
        <authorList>
            <person name="Embree M."/>
            <person name="Liu J.K."/>
            <person name="Al-Bassam M.M."/>
            <person name="Zengler K."/>
        </authorList>
    </citation>
    <scope>NUCLEOTIDE SEQUENCE</scope>
</reference>
<evidence type="ECO:0008006" key="2">
    <source>
        <dbReference type="Google" id="ProtNLM"/>
    </source>
</evidence>
<dbReference type="InterPro" id="IPR012657">
    <property type="entry name" value="23S_rRNA-intervening_sequence"/>
</dbReference>
<dbReference type="PANTHER" id="PTHR38471:SF2">
    <property type="entry name" value="FOUR HELIX BUNDLE PROTEIN"/>
    <property type="match status" value="1"/>
</dbReference>
<dbReference type="InterPro" id="IPR036583">
    <property type="entry name" value="23S_rRNA_IVS_sf"/>
</dbReference>